<keyword evidence="2" id="KW-1185">Reference proteome</keyword>
<dbReference type="Proteomes" id="UP000251002">
    <property type="component" value="Unassembled WGS sequence"/>
</dbReference>
<dbReference type="AlphaFoldDB" id="A0A365L697"/>
<reference evidence="1 2" key="1">
    <citation type="submission" date="2018-06" db="EMBL/GenBank/DDBJ databases">
        <title>The draft genome sequences of strains SCU63 and S1.</title>
        <authorList>
            <person name="Gan L."/>
        </authorList>
    </citation>
    <scope>NUCLEOTIDE SEQUENCE [LARGE SCALE GENOMIC DNA]</scope>
    <source>
        <strain evidence="1 2">SCU63</strain>
    </source>
</reference>
<protein>
    <submittedName>
        <fullName evidence="1">Uncharacterized protein</fullName>
    </submittedName>
</protein>
<dbReference type="EMBL" id="QLZR01000001">
    <property type="protein sequence ID" value="RAZ80932.1"/>
    <property type="molecule type" value="Genomic_DNA"/>
</dbReference>
<evidence type="ECO:0000313" key="1">
    <source>
        <dbReference type="EMBL" id="RAZ80932.1"/>
    </source>
</evidence>
<accession>A0A365L697</accession>
<dbReference type="RefSeq" id="WP_112221359.1">
    <property type="nucleotide sequence ID" value="NZ_CP047673.1"/>
</dbReference>
<organism evidence="1 2">
    <name type="scientific">Planococcus halotolerans</name>
    <dbReference type="NCBI Taxonomy" id="2233542"/>
    <lineage>
        <taxon>Bacteria</taxon>
        <taxon>Bacillati</taxon>
        <taxon>Bacillota</taxon>
        <taxon>Bacilli</taxon>
        <taxon>Bacillales</taxon>
        <taxon>Caryophanaceae</taxon>
        <taxon>Planococcus</taxon>
    </lineage>
</organism>
<name>A0A365L697_9BACL</name>
<sequence>MKDIWEIKHSSHRIRIESTWDQKKLWVDGVLQDDQPGFTLSSRLFGKLRDENGEFQEIKVSLGLSCFYTKCRIFVGDSLIYSTEIAWEG</sequence>
<proteinExistence type="predicted"/>
<evidence type="ECO:0000313" key="2">
    <source>
        <dbReference type="Proteomes" id="UP000251002"/>
    </source>
</evidence>
<comment type="caution">
    <text evidence="1">The sequence shown here is derived from an EMBL/GenBank/DDBJ whole genome shotgun (WGS) entry which is preliminary data.</text>
</comment>
<gene>
    <name evidence="1" type="ORF">DP120_01180</name>
</gene>